<gene>
    <name evidence="1" type="ORF">SAMN05444277_103262</name>
</gene>
<dbReference type="Proteomes" id="UP000199031">
    <property type="component" value="Unassembled WGS sequence"/>
</dbReference>
<evidence type="ECO:0000313" key="1">
    <source>
        <dbReference type="EMBL" id="SFP94039.1"/>
    </source>
</evidence>
<reference evidence="1 2" key="1">
    <citation type="submission" date="2016-10" db="EMBL/GenBank/DDBJ databases">
        <authorList>
            <person name="de Groot N.N."/>
        </authorList>
    </citation>
    <scope>NUCLEOTIDE SEQUENCE [LARGE SCALE GENOMIC DNA]</scope>
    <source>
        <strain evidence="1 2">DSM 28286</strain>
    </source>
</reference>
<protein>
    <recommendedName>
        <fullName evidence="3">Outer membrane protein beta-barrel domain-containing protein</fullName>
    </recommendedName>
</protein>
<keyword evidence="2" id="KW-1185">Reference proteome</keyword>
<accession>A0A1I5UFP3</accession>
<evidence type="ECO:0000313" key="2">
    <source>
        <dbReference type="Proteomes" id="UP000199031"/>
    </source>
</evidence>
<dbReference type="STRING" id="1465490.SAMN05444277_103262"/>
<dbReference type="AlphaFoldDB" id="A0A1I5UFP3"/>
<proteinExistence type="predicted"/>
<organism evidence="1 2">
    <name type="scientific">Parafilimonas terrae</name>
    <dbReference type="NCBI Taxonomy" id="1465490"/>
    <lineage>
        <taxon>Bacteria</taxon>
        <taxon>Pseudomonadati</taxon>
        <taxon>Bacteroidota</taxon>
        <taxon>Chitinophagia</taxon>
        <taxon>Chitinophagales</taxon>
        <taxon>Chitinophagaceae</taxon>
        <taxon>Parafilimonas</taxon>
    </lineage>
</organism>
<sequence length="231" mass="26147">MYTQAQFNTPRIEAYVAPGLFFEKLSNDELVPPKRREVSRLGDVGLYGLQIAVPLKNQRFTLKSGAGFSQRHYSLNKYSLNDLIAMIIPFGHGSDSFAINNVRFTNNYFQIPLSFSYTVSSPVHKFKLAFGLTLRPEFLLQSSAAVAFDSAYRIPQPADVITAKKLYTSNASKFLFTAESFVEGSFPVYKNTGMFFQFRPYSFYASPLDKRLTTSTIEAFSFTFGAFYSFK</sequence>
<name>A0A1I5UFP3_9BACT</name>
<dbReference type="EMBL" id="FOXQ01000003">
    <property type="protein sequence ID" value="SFP94039.1"/>
    <property type="molecule type" value="Genomic_DNA"/>
</dbReference>
<evidence type="ECO:0008006" key="3">
    <source>
        <dbReference type="Google" id="ProtNLM"/>
    </source>
</evidence>